<keyword evidence="5" id="KW-0418">Kinase</keyword>
<dbReference type="InterPro" id="IPR001789">
    <property type="entry name" value="Sig_transdc_resp-reg_receiver"/>
</dbReference>
<dbReference type="FunFam" id="3.30.565.10:FF:000006">
    <property type="entry name" value="Sensor histidine kinase WalK"/>
    <property type="match status" value="1"/>
</dbReference>
<dbReference type="CDD" id="cd00082">
    <property type="entry name" value="HisKA"/>
    <property type="match status" value="1"/>
</dbReference>
<dbReference type="InterPro" id="IPR005467">
    <property type="entry name" value="His_kinase_dom"/>
</dbReference>
<gene>
    <name evidence="9" type="ORF">C2G38_2148411</name>
</gene>
<evidence type="ECO:0000313" key="9">
    <source>
        <dbReference type="EMBL" id="RIB05740.1"/>
    </source>
</evidence>
<dbReference type="SMART" id="SM00448">
    <property type="entry name" value="REC"/>
    <property type="match status" value="2"/>
</dbReference>
<dbReference type="PANTHER" id="PTHR43047:SF72">
    <property type="entry name" value="OSMOSENSING HISTIDINE PROTEIN KINASE SLN1"/>
    <property type="match status" value="1"/>
</dbReference>
<feature type="domain" description="Response regulatory" evidence="8">
    <location>
        <begin position="299"/>
        <end position="415"/>
    </location>
</feature>
<dbReference type="OrthoDB" id="60033at2759"/>
<evidence type="ECO:0000256" key="5">
    <source>
        <dbReference type="ARBA" id="ARBA00022777"/>
    </source>
</evidence>
<dbReference type="PANTHER" id="PTHR43047">
    <property type="entry name" value="TWO-COMPONENT HISTIDINE PROTEIN KINASE"/>
    <property type="match status" value="1"/>
</dbReference>
<comment type="caution">
    <text evidence="9">The sequence shown here is derived from an EMBL/GenBank/DDBJ whole genome shotgun (WGS) entry which is preliminary data.</text>
</comment>
<evidence type="ECO:0000256" key="6">
    <source>
        <dbReference type="PROSITE-ProRule" id="PRU00169"/>
    </source>
</evidence>
<dbReference type="EMBL" id="QKWP01001928">
    <property type="protein sequence ID" value="RIB05740.1"/>
    <property type="molecule type" value="Genomic_DNA"/>
</dbReference>
<dbReference type="InterPro" id="IPR036890">
    <property type="entry name" value="HATPase_C_sf"/>
</dbReference>
<dbReference type="SMART" id="SM00065">
    <property type="entry name" value="GAF"/>
    <property type="match status" value="1"/>
</dbReference>
<dbReference type="EC" id="2.7.13.3" evidence="2"/>
<organism evidence="9 10">
    <name type="scientific">Gigaspora rosea</name>
    <dbReference type="NCBI Taxonomy" id="44941"/>
    <lineage>
        <taxon>Eukaryota</taxon>
        <taxon>Fungi</taxon>
        <taxon>Fungi incertae sedis</taxon>
        <taxon>Mucoromycota</taxon>
        <taxon>Glomeromycotina</taxon>
        <taxon>Glomeromycetes</taxon>
        <taxon>Diversisporales</taxon>
        <taxon>Gigasporaceae</taxon>
        <taxon>Gigaspora</taxon>
    </lineage>
</organism>
<protein>
    <recommendedName>
        <fullName evidence="2">histidine kinase</fullName>
        <ecNumber evidence="2">2.7.13.3</ecNumber>
    </recommendedName>
</protein>
<evidence type="ECO:0000256" key="4">
    <source>
        <dbReference type="ARBA" id="ARBA00022679"/>
    </source>
</evidence>
<dbReference type="SUPFAM" id="SSF55781">
    <property type="entry name" value="GAF domain-like"/>
    <property type="match status" value="1"/>
</dbReference>
<dbReference type="InterPro" id="IPR003661">
    <property type="entry name" value="HisK_dim/P_dom"/>
</dbReference>
<dbReference type="InterPro" id="IPR011006">
    <property type="entry name" value="CheY-like_superfamily"/>
</dbReference>
<keyword evidence="4" id="KW-0808">Transferase</keyword>
<dbReference type="Gene3D" id="3.30.565.10">
    <property type="entry name" value="Histidine kinase-like ATPase, C-terminal domain"/>
    <property type="match status" value="2"/>
</dbReference>
<accession>A0A397U620</accession>
<feature type="domain" description="Histidine kinase" evidence="7">
    <location>
        <begin position="38"/>
        <end position="217"/>
    </location>
</feature>
<dbReference type="Pfam" id="PF02518">
    <property type="entry name" value="HATPase_c"/>
    <property type="match status" value="2"/>
</dbReference>
<feature type="domain" description="Response regulatory" evidence="8">
    <location>
        <begin position="1040"/>
        <end position="1179"/>
    </location>
</feature>
<dbReference type="InterPro" id="IPR003594">
    <property type="entry name" value="HATPase_dom"/>
</dbReference>
<dbReference type="Gene3D" id="3.30.450.40">
    <property type="match status" value="1"/>
</dbReference>
<dbReference type="Gene3D" id="3.40.50.2300">
    <property type="match status" value="2"/>
</dbReference>
<keyword evidence="3 6" id="KW-0597">Phosphoprotein</keyword>
<evidence type="ECO:0000259" key="7">
    <source>
        <dbReference type="PROSITE" id="PS50109"/>
    </source>
</evidence>
<evidence type="ECO:0000256" key="3">
    <source>
        <dbReference type="ARBA" id="ARBA00022553"/>
    </source>
</evidence>
<dbReference type="PROSITE" id="PS50109">
    <property type="entry name" value="HIS_KIN"/>
    <property type="match status" value="2"/>
</dbReference>
<sequence>MSLPSTYSDDEPNFVDMVYNYDWSSTLLGPMNSWDPALINAVFSNIETDKLEAHYCETNIVEFTQELASDFKNMAEALGLNYIIDIAPPEEFNQAVGDKVYLDHDMYETIVFNLCSNALKHTWNGQITIRLYLDYKDKKKMIVLEVSDTGVGIPEIALPNIFQRFYRVDFQGSRSHEGTGIGLALVKELITRHGGDITVVSVVNKGTTFKCWFPIGCDHLPTDQIHFNNVTNQISHIRESYTNRQLYLEESSQWIKNRASEVQGDLNRLSIDDQNIYISKMLSEDVMFHFSTDNEKKYLILLVDDNNDMRDYLAYLLKEFDILRACDGQDAIRILKNLNKLPDLILSDIMMPNMNGYELLEILRSNIKTRLIPVILLSAKAGEDSKIEGLDRGADDYLIKPFSAQELIARIRTNIELSHIRRKIIFQQCKQEEIKQLLLSILDKIFFGLDLNEILLDIVKELHRRLPSQRVFIVLKDQSEFKNNKIIAIYEDSECITPKNNLFTEINDNYKNKLEFLDNNYSGIDICLDIYCDDVCKNVSMLSMEIRLNNICWGWIKVYRSPNSIWLDSEIELLQQISNQISLVITYAKILEENAANEIKVKAAEAAIKAKSQILANTSHELRTPLGAIVGILSSFENASLVADQKYMINVMTRASDVVLSLVDDILDAVRLDARRVTLINRTFDLLELFENTIETFEKRAGAKNIELIVNCEIDMLPRYVKSDPDRLKQVLSRLLSNSIKFTNEGKSVLTISIKLQVIEEDKSDQIIKKGNLLIELYDTSTGMDPEYIKRAWKSFSQGVMSITEMQGDIELGLSICKNLVEINGGEINVDSQLGKGSKLWFTWNIELLSITSSLLKTQISYVLPYAIKQKQILIIHPIEDARNAMLKYLKMIEKVDAFDTFDKGIRAAKRYKELNNQSAYDIVFISIYKNNEEEIMKATLELRELEVNSNHLVIIFIVFPNNEGIELAKKLIEKVGGKTFVLYAPITWKKLIKQFMHMEKNYATDKNNKSPLDSEYSHWYATNQDTTEDIIGDSKMKKCILCVDDNSTSLENTLQQISKLGYSTASATNGLEAVKLIDSEFKLLSDTFSSSFYSDIDQIKSQRISLILTECNLPIMSGFDVSQVIKAMRPPISNIPIIVLTDLPMREIRNKCIESRINDYLAKPLKTEELEKILTKWTGKN</sequence>
<feature type="modified residue" description="4-aspartylphosphate" evidence="6">
    <location>
        <position position="348"/>
    </location>
</feature>
<dbReference type="CDD" id="cd17546">
    <property type="entry name" value="REC_hyHK_CKI1_RcsC-like"/>
    <property type="match status" value="1"/>
</dbReference>
<dbReference type="SMART" id="SM00388">
    <property type="entry name" value="HisKA"/>
    <property type="match status" value="1"/>
</dbReference>
<dbReference type="InterPro" id="IPR029016">
    <property type="entry name" value="GAF-like_dom_sf"/>
</dbReference>
<dbReference type="Pfam" id="PF01590">
    <property type="entry name" value="GAF"/>
    <property type="match status" value="1"/>
</dbReference>
<dbReference type="GO" id="GO:0000155">
    <property type="term" value="F:phosphorelay sensor kinase activity"/>
    <property type="evidence" value="ECO:0007669"/>
    <property type="project" value="InterPro"/>
</dbReference>
<proteinExistence type="predicted"/>
<dbReference type="InterPro" id="IPR003018">
    <property type="entry name" value="GAF"/>
</dbReference>
<dbReference type="SUPFAM" id="SSF55874">
    <property type="entry name" value="ATPase domain of HSP90 chaperone/DNA topoisomerase II/histidine kinase"/>
    <property type="match status" value="2"/>
</dbReference>
<comment type="catalytic activity">
    <reaction evidence="1">
        <text>ATP + protein L-histidine = ADP + protein N-phospho-L-histidine.</text>
        <dbReference type="EC" id="2.7.13.3"/>
    </reaction>
</comment>
<dbReference type="Gene3D" id="1.10.287.130">
    <property type="match status" value="1"/>
</dbReference>
<evidence type="ECO:0000256" key="1">
    <source>
        <dbReference type="ARBA" id="ARBA00000085"/>
    </source>
</evidence>
<evidence type="ECO:0000313" key="10">
    <source>
        <dbReference type="Proteomes" id="UP000266673"/>
    </source>
</evidence>
<dbReference type="Proteomes" id="UP000266673">
    <property type="component" value="Unassembled WGS sequence"/>
</dbReference>
<feature type="domain" description="Histidine kinase" evidence="7">
    <location>
        <begin position="617"/>
        <end position="848"/>
    </location>
</feature>
<evidence type="ECO:0000256" key="2">
    <source>
        <dbReference type="ARBA" id="ARBA00012438"/>
    </source>
</evidence>
<comment type="caution">
    <text evidence="6">Lacks conserved residue(s) required for the propagation of feature annotation.</text>
</comment>
<dbReference type="Pfam" id="PF00072">
    <property type="entry name" value="Response_reg"/>
    <property type="match status" value="2"/>
</dbReference>
<dbReference type="GO" id="GO:0009927">
    <property type="term" value="F:histidine phosphotransfer kinase activity"/>
    <property type="evidence" value="ECO:0007669"/>
    <property type="project" value="TreeGrafter"/>
</dbReference>
<dbReference type="InterPro" id="IPR036097">
    <property type="entry name" value="HisK_dim/P_sf"/>
</dbReference>
<reference evidence="9 10" key="1">
    <citation type="submission" date="2018-06" db="EMBL/GenBank/DDBJ databases">
        <title>Comparative genomics reveals the genomic features of Rhizophagus irregularis, R. cerebriforme, R. diaphanum and Gigaspora rosea, and their symbiotic lifestyle signature.</title>
        <authorList>
            <person name="Morin E."/>
            <person name="San Clemente H."/>
            <person name="Chen E.C.H."/>
            <person name="De La Providencia I."/>
            <person name="Hainaut M."/>
            <person name="Kuo A."/>
            <person name="Kohler A."/>
            <person name="Murat C."/>
            <person name="Tang N."/>
            <person name="Roy S."/>
            <person name="Loubradou J."/>
            <person name="Henrissat B."/>
            <person name="Grigoriev I.V."/>
            <person name="Corradi N."/>
            <person name="Roux C."/>
            <person name="Martin F.M."/>
        </authorList>
    </citation>
    <scope>NUCLEOTIDE SEQUENCE [LARGE SCALE GENOMIC DNA]</scope>
    <source>
        <strain evidence="9 10">DAOM 194757</strain>
    </source>
</reference>
<dbReference type="Pfam" id="PF00512">
    <property type="entry name" value="HisKA"/>
    <property type="match status" value="1"/>
</dbReference>
<dbReference type="SMART" id="SM00387">
    <property type="entry name" value="HATPase_c"/>
    <property type="match status" value="2"/>
</dbReference>
<dbReference type="InterPro" id="IPR004358">
    <property type="entry name" value="Sig_transdc_His_kin-like_C"/>
</dbReference>
<keyword evidence="10" id="KW-1185">Reference proteome</keyword>
<dbReference type="AlphaFoldDB" id="A0A397U620"/>
<name>A0A397U620_9GLOM</name>
<dbReference type="PRINTS" id="PR00344">
    <property type="entry name" value="BCTRLSENSOR"/>
</dbReference>
<dbReference type="STRING" id="44941.A0A397U620"/>
<dbReference type="PROSITE" id="PS50110">
    <property type="entry name" value="RESPONSE_REGULATORY"/>
    <property type="match status" value="2"/>
</dbReference>
<evidence type="ECO:0000259" key="8">
    <source>
        <dbReference type="PROSITE" id="PS50110"/>
    </source>
</evidence>
<dbReference type="SUPFAM" id="SSF52172">
    <property type="entry name" value="CheY-like"/>
    <property type="match status" value="2"/>
</dbReference>
<dbReference type="SUPFAM" id="SSF47384">
    <property type="entry name" value="Homodimeric domain of signal transducing histidine kinase"/>
    <property type="match status" value="1"/>
</dbReference>
<dbReference type="GO" id="GO:0005886">
    <property type="term" value="C:plasma membrane"/>
    <property type="evidence" value="ECO:0007669"/>
    <property type="project" value="TreeGrafter"/>
</dbReference>